<evidence type="ECO:0000256" key="2">
    <source>
        <dbReference type="ARBA" id="ARBA00000909"/>
    </source>
</evidence>
<evidence type="ECO:0000256" key="9">
    <source>
        <dbReference type="ARBA" id="ARBA00022958"/>
    </source>
</evidence>
<evidence type="ECO:0000259" key="20">
    <source>
        <dbReference type="PROSITE" id="PS51383"/>
    </source>
</evidence>
<dbReference type="InterPro" id="IPR036652">
    <property type="entry name" value="YjeF_N_dom_sf"/>
</dbReference>
<keyword evidence="23" id="KW-1185">Reference proteome</keyword>
<gene>
    <name evidence="17" type="primary">nnrD</name>
    <name evidence="18" type="synonym">nnrE</name>
    <name evidence="22" type="ORF">Q8A57_05255</name>
</gene>
<dbReference type="InterPro" id="IPR000631">
    <property type="entry name" value="CARKD"/>
</dbReference>
<comment type="cofactor">
    <cofactor evidence="17">
        <name>Mg(2+)</name>
        <dbReference type="ChEBI" id="CHEBI:18420"/>
    </cofactor>
</comment>
<feature type="binding site" evidence="17">
    <location>
        <begin position="408"/>
        <end position="412"/>
    </location>
    <ligand>
        <name>AMP</name>
        <dbReference type="ChEBI" id="CHEBI:456215"/>
    </ligand>
</feature>
<dbReference type="SUPFAM" id="SSF53613">
    <property type="entry name" value="Ribokinase-like"/>
    <property type="match status" value="1"/>
</dbReference>
<comment type="similarity">
    <text evidence="4 19">In the C-terminal section; belongs to the NnrD/CARKD family.</text>
</comment>
<comment type="catalytic activity">
    <reaction evidence="15 17 19">
        <text>(6S)-NADHX + ADP = AMP + phosphate + NADH + H(+)</text>
        <dbReference type="Rhea" id="RHEA:32223"/>
        <dbReference type="ChEBI" id="CHEBI:15378"/>
        <dbReference type="ChEBI" id="CHEBI:43474"/>
        <dbReference type="ChEBI" id="CHEBI:57945"/>
        <dbReference type="ChEBI" id="CHEBI:64074"/>
        <dbReference type="ChEBI" id="CHEBI:456215"/>
        <dbReference type="ChEBI" id="CHEBI:456216"/>
        <dbReference type="EC" id="4.2.1.136"/>
    </reaction>
</comment>
<reference evidence="22" key="1">
    <citation type="journal article" date="2010" name="Int. J. Syst. Evol. Microbiol.">
        <title>Porticoccus litoralis gen. nov., sp. nov., a gammaproteobacterium isolated from the Yellow Sea.</title>
        <authorList>
            <person name="Oh H.M."/>
            <person name="Kim H."/>
            <person name="Kim K.M."/>
            <person name="Min G.S."/>
            <person name="Cho J.C."/>
        </authorList>
    </citation>
    <scope>NUCLEOTIDE SEQUENCE</scope>
    <source>
        <strain evidence="22">DSM 25064</strain>
    </source>
</reference>
<dbReference type="InterPro" id="IPR004443">
    <property type="entry name" value="YjeF_N_dom"/>
</dbReference>
<keyword evidence="10 17" id="KW-0520">NAD</keyword>
<comment type="similarity">
    <text evidence="17">Belongs to the NnrD/CARKD family.</text>
</comment>
<dbReference type="Pfam" id="PF03853">
    <property type="entry name" value="YjeF_N"/>
    <property type="match status" value="1"/>
</dbReference>
<evidence type="ECO:0000256" key="13">
    <source>
        <dbReference type="ARBA" id="ARBA00023268"/>
    </source>
</evidence>
<evidence type="ECO:0000256" key="19">
    <source>
        <dbReference type="PIRNR" id="PIRNR017184"/>
    </source>
</evidence>
<comment type="function">
    <text evidence="14 19">Bifunctional enzyme that catalyzes the epimerization of the S- and R-forms of NAD(P)HX and the dehydration of the S-form of NAD(P)HX at the expense of ADP, which is converted to AMP. This allows the repair of both epimers of NAD(P)HX, a damaged form of NAD(P)H that is a result of enzymatic or heat-dependent hydration.</text>
</comment>
<dbReference type="GO" id="GO:0110051">
    <property type="term" value="P:metabolite repair"/>
    <property type="evidence" value="ECO:0007669"/>
    <property type="project" value="TreeGrafter"/>
</dbReference>
<evidence type="ECO:0000256" key="18">
    <source>
        <dbReference type="HAMAP-Rule" id="MF_01966"/>
    </source>
</evidence>
<evidence type="ECO:0000256" key="7">
    <source>
        <dbReference type="ARBA" id="ARBA00022840"/>
    </source>
</evidence>
<dbReference type="EMBL" id="JAUUUU010000002">
    <property type="protein sequence ID" value="MDP1520373.1"/>
    <property type="molecule type" value="Genomic_DNA"/>
</dbReference>
<feature type="binding site" evidence="17">
    <location>
        <position position="261"/>
    </location>
    <ligand>
        <name>(6S)-NADPHX</name>
        <dbReference type="ChEBI" id="CHEBI:64076"/>
    </ligand>
</feature>
<dbReference type="SUPFAM" id="SSF64153">
    <property type="entry name" value="YjeF N-terminal domain-like"/>
    <property type="match status" value="1"/>
</dbReference>
<evidence type="ECO:0000256" key="6">
    <source>
        <dbReference type="ARBA" id="ARBA00022741"/>
    </source>
</evidence>
<evidence type="ECO:0000256" key="5">
    <source>
        <dbReference type="ARBA" id="ARBA00022723"/>
    </source>
</evidence>
<dbReference type="InterPro" id="IPR017953">
    <property type="entry name" value="Carbohydrate_kinase_pred_CS"/>
</dbReference>
<dbReference type="GO" id="GO:0052856">
    <property type="term" value="F:NAD(P)HX epimerase activity"/>
    <property type="evidence" value="ECO:0007669"/>
    <property type="project" value="UniProtKB-UniRule"/>
</dbReference>
<dbReference type="PROSITE" id="PS51383">
    <property type="entry name" value="YJEF_C_3"/>
    <property type="match status" value="1"/>
</dbReference>
<keyword evidence="11 18" id="KW-0413">Isomerase</keyword>
<feature type="domain" description="YjeF N-terminal" evidence="21">
    <location>
        <begin position="15"/>
        <end position="216"/>
    </location>
</feature>
<evidence type="ECO:0000256" key="17">
    <source>
        <dbReference type="HAMAP-Rule" id="MF_01965"/>
    </source>
</evidence>
<dbReference type="RefSeq" id="WP_305169938.1">
    <property type="nucleotide sequence ID" value="NZ_JAUUUU010000002.1"/>
</dbReference>
<dbReference type="HAMAP" id="MF_01965">
    <property type="entry name" value="NADHX_dehydratase"/>
    <property type="match status" value="1"/>
</dbReference>
<comment type="similarity">
    <text evidence="3 19">In the N-terminal section; belongs to the NnrE/AIBP family.</text>
</comment>
<evidence type="ECO:0000256" key="8">
    <source>
        <dbReference type="ARBA" id="ARBA00022857"/>
    </source>
</evidence>
<dbReference type="GO" id="GO:0046872">
    <property type="term" value="F:metal ion binding"/>
    <property type="evidence" value="ECO:0007669"/>
    <property type="project" value="UniProtKB-UniRule"/>
</dbReference>
<comment type="function">
    <text evidence="18">Catalyzes the epimerization of the S- and R-forms of NAD(P)HX, a damaged form of NAD(P)H that is a result of enzymatic or heat-dependent hydration. This is a prerequisite for the S-specific NAD(P)H-hydrate dehydratase to allow the repair of both epimers of NAD(P)HX.</text>
</comment>
<dbReference type="GO" id="GO:0046496">
    <property type="term" value="P:nicotinamide nucleotide metabolic process"/>
    <property type="evidence" value="ECO:0007669"/>
    <property type="project" value="UniProtKB-UniRule"/>
</dbReference>
<proteinExistence type="inferred from homology"/>
<dbReference type="PROSITE" id="PS01049">
    <property type="entry name" value="YJEF_C_1"/>
    <property type="match status" value="1"/>
</dbReference>
<feature type="binding site" evidence="18">
    <location>
        <begin position="130"/>
        <end position="136"/>
    </location>
    <ligand>
        <name>(6S)-NADPHX</name>
        <dbReference type="ChEBI" id="CHEBI:64076"/>
    </ligand>
</feature>
<dbReference type="EC" id="4.2.1.136" evidence="19"/>
<feature type="binding site" evidence="18">
    <location>
        <position position="63"/>
    </location>
    <ligand>
        <name>K(+)</name>
        <dbReference type="ChEBI" id="CHEBI:29103"/>
    </ligand>
</feature>
<dbReference type="PANTHER" id="PTHR12592">
    <property type="entry name" value="ATP-DEPENDENT (S)-NAD(P)H-HYDRATE DEHYDRATASE FAMILY MEMBER"/>
    <property type="match status" value="1"/>
</dbReference>
<keyword evidence="7 17" id="KW-0067">ATP-binding</keyword>
<name>A0AAW8B3A8_9GAMM</name>
<reference evidence="22" key="2">
    <citation type="submission" date="2023-08" db="EMBL/GenBank/DDBJ databases">
        <authorList>
            <person name="Luo J."/>
        </authorList>
    </citation>
    <scope>NUCLEOTIDE SEQUENCE</scope>
    <source>
        <strain evidence="22">DSM 25064</strain>
    </source>
</reference>
<feature type="binding site" evidence="17">
    <location>
        <position position="439"/>
    </location>
    <ligand>
        <name>(6S)-NADPHX</name>
        <dbReference type="ChEBI" id="CHEBI:64076"/>
    </ligand>
</feature>
<keyword evidence="5 18" id="KW-0479">Metal-binding</keyword>
<dbReference type="InterPro" id="IPR030677">
    <property type="entry name" value="Nnr"/>
</dbReference>
<evidence type="ECO:0000259" key="21">
    <source>
        <dbReference type="PROSITE" id="PS51385"/>
    </source>
</evidence>
<feature type="binding site" evidence="17">
    <location>
        <position position="438"/>
    </location>
    <ligand>
        <name>AMP</name>
        <dbReference type="ChEBI" id="CHEBI:456215"/>
    </ligand>
</feature>
<keyword evidence="6 17" id="KW-0547">Nucleotide-binding</keyword>
<keyword evidence="13" id="KW-0511">Multifunctional enzyme</keyword>
<dbReference type="GO" id="GO:0052855">
    <property type="term" value="F:ADP-dependent NAD(P)H-hydrate dehydratase activity"/>
    <property type="evidence" value="ECO:0007669"/>
    <property type="project" value="UniProtKB-UniRule"/>
</dbReference>
<keyword evidence="8 17" id="KW-0521">NADP</keyword>
<dbReference type="NCBIfam" id="TIGR00197">
    <property type="entry name" value="yjeF_nterm"/>
    <property type="match status" value="1"/>
</dbReference>
<dbReference type="HAMAP" id="MF_01966">
    <property type="entry name" value="NADHX_epimerase"/>
    <property type="match status" value="1"/>
</dbReference>
<evidence type="ECO:0000256" key="16">
    <source>
        <dbReference type="ARBA" id="ARBA00049209"/>
    </source>
</evidence>
<comment type="subunit">
    <text evidence="17">Homotetramer.</text>
</comment>
<dbReference type="EC" id="5.1.99.6" evidence="19"/>
<dbReference type="Gene3D" id="3.40.50.10260">
    <property type="entry name" value="YjeF N-terminal domain"/>
    <property type="match status" value="1"/>
</dbReference>
<comment type="similarity">
    <text evidence="18">Belongs to the NnrE/AIBP family.</text>
</comment>
<keyword evidence="12 17" id="KW-0456">Lyase</keyword>
<evidence type="ECO:0000313" key="22">
    <source>
        <dbReference type="EMBL" id="MDP1520373.1"/>
    </source>
</evidence>
<evidence type="ECO:0000256" key="12">
    <source>
        <dbReference type="ARBA" id="ARBA00023239"/>
    </source>
</evidence>
<dbReference type="GO" id="GO:0005524">
    <property type="term" value="F:ATP binding"/>
    <property type="evidence" value="ECO:0007669"/>
    <property type="project" value="UniProtKB-UniRule"/>
</dbReference>
<dbReference type="Gene3D" id="3.40.1190.20">
    <property type="match status" value="1"/>
</dbReference>
<evidence type="ECO:0000256" key="11">
    <source>
        <dbReference type="ARBA" id="ARBA00023235"/>
    </source>
</evidence>
<evidence type="ECO:0000256" key="10">
    <source>
        <dbReference type="ARBA" id="ARBA00023027"/>
    </source>
</evidence>
<comment type="catalytic activity">
    <reaction evidence="2 18 19">
        <text>(6R)-NADPHX = (6S)-NADPHX</text>
        <dbReference type="Rhea" id="RHEA:32227"/>
        <dbReference type="ChEBI" id="CHEBI:64076"/>
        <dbReference type="ChEBI" id="CHEBI:64077"/>
        <dbReference type="EC" id="5.1.99.6"/>
    </reaction>
</comment>
<evidence type="ECO:0000256" key="4">
    <source>
        <dbReference type="ARBA" id="ARBA00009524"/>
    </source>
</evidence>
<feature type="binding site" evidence="17">
    <location>
        <position position="371"/>
    </location>
    <ligand>
        <name>(6S)-NADPHX</name>
        <dbReference type="ChEBI" id="CHEBI:64076"/>
    </ligand>
</feature>
<dbReference type="PIRSF" id="PIRSF017184">
    <property type="entry name" value="Nnr"/>
    <property type="match status" value="1"/>
</dbReference>
<feature type="domain" description="YjeF C-terminal" evidence="20">
    <location>
        <begin position="226"/>
        <end position="496"/>
    </location>
</feature>
<comment type="catalytic activity">
    <reaction evidence="1 18 19">
        <text>(6R)-NADHX = (6S)-NADHX</text>
        <dbReference type="Rhea" id="RHEA:32215"/>
        <dbReference type="ChEBI" id="CHEBI:64074"/>
        <dbReference type="ChEBI" id="CHEBI:64075"/>
        <dbReference type="EC" id="5.1.99.6"/>
    </reaction>
</comment>
<organism evidence="22 23">
    <name type="scientific">Porticoccus litoralis</name>
    <dbReference type="NCBI Taxonomy" id="434086"/>
    <lineage>
        <taxon>Bacteria</taxon>
        <taxon>Pseudomonadati</taxon>
        <taxon>Pseudomonadota</taxon>
        <taxon>Gammaproteobacteria</taxon>
        <taxon>Cellvibrionales</taxon>
        <taxon>Porticoccaceae</taxon>
        <taxon>Porticoccus</taxon>
    </lineage>
</organism>
<comment type="cofactor">
    <cofactor evidence="18 19">
        <name>K(+)</name>
        <dbReference type="ChEBI" id="CHEBI:29103"/>
    </cofactor>
    <text evidence="18 19">Binds 1 potassium ion per subunit.</text>
</comment>
<sequence>MSHHLPVPLYSARQVRELDRIAIQDCGIPGIKLMKRAGYAVFQQIISRWPGAPLTVFCGAGNNAGDGYIVAALAAESCLPVEIIQLAAAHKLQGDALSAYNYAVQAGVSIKPFSDGMGLETGVVVDALLGTGLNGEVREPFAQAIRLINDSGLPIVAVDIPSGLCSDTGTAVGPVIGADVTVTFIGMKQGLFTGEGPQHTGELVFNNLRVPELVYHQVTPECERLDLEELMPLLPKRRRDAHKGDFGHVLVVGGERGFGGAVAMAAEAALRTGAGLVSVATRSEHVSAMLSRCPELMVNAVSSGQELQPLLERASVVVVGPGLGKTPWSEQLLRQVCMACKPTVVDADGLNLLAAQTSQAHDSRHWILTPHPGETARLLGKTVSEVQADRFAAVRELWRKYQCPVLLKGVGSLICCSDKLPVAVCTGGNPGMASGGMGDVLSGIAGALLAQGIDPGQALSLAVGLHAEAADRAAVDGERGMTATDLLGPLRRLVNP</sequence>
<comment type="caution">
    <text evidence="22">The sequence shown here is derived from an EMBL/GenBank/DDBJ whole genome shotgun (WGS) entry which is preliminary data.</text>
</comment>
<feature type="binding site" evidence="17">
    <location>
        <position position="322"/>
    </location>
    <ligand>
        <name>(6S)-NADPHX</name>
        <dbReference type="ChEBI" id="CHEBI:64076"/>
    </ligand>
</feature>
<dbReference type="PROSITE" id="PS51385">
    <property type="entry name" value="YJEF_N"/>
    <property type="match status" value="1"/>
</dbReference>
<feature type="binding site" evidence="18">
    <location>
        <position position="126"/>
    </location>
    <ligand>
        <name>K(+)</name>
        <dbReference type="ChEBI" id="CHEBI:29103"/>
    </ligand>
</feature>
<dbReference type="AlphaFoldDB" id="A0AAW8B3A8"/>
<evidence type="ECO:0000313" key="23">
    <source>
        <dbReference type="Proteomes" id="UP001178354"/>
    </source>
</evidence>
<comment type="function">
    <text evidence="17">Catalyzes the dehydration of the S-form of NAD(P)HX at the expense of ADP, which is converted to AMP. Together with NAD(P)HX epimerase, which catalyzes the epimerization of the S- and R-forms, the enzyme allows the repair of both epimers of NAD(P)HX, a damaged form of NAD(P)H that is a result of enzymatic or heat-dependent hydration.</text>
</comment>
<dbReference type="Pfam" id="PF01256">
    <property type="entry name" value="Carb_kinase"/>
    <property type="match status" value="1"/>
</dbReference>
<accession>A0AAW8B3A8</accession>
<dbReference type="CDD" id="cd01171">
    <property type="entry name" value="YXKO-related"/>
    <property type="match status" value="1"/>
</dbReference>
<protein>
    <recommendedName>
        <fullName evidence="19">Bifunctional NAD(P)H-hydrate repair enzyme</fullName>
    </recommendedName>
    <alternativeName>
        <fullName evidence="19">Nicotinamide nucleotide repair protein</fullName>
    </alternativeName>
    <domain>
        <recommendedName>
            <fullName evidence="19">ADP-dependent (S)-NAD(P)H-hydrate dehydratase</fullName>
            <ecNumber evidence="19">4.2.1.136</ecNumber>
        </recommendedName>
        <alternativeName>
            <fullName evidence="19">ADP-dependent NAD(P)HX dehydratase</fullName>
        </alternativeName>
    </domain>
    <domain>
        <recommendedName>
            <fullName evidence="19">NAD(P)H-hydrate epimerase</fullName>
            <ecNumber evidence="19">5.1.99.6</ecNumber>
        </recommendedName>
    </domain>
</protein>
<dbReference type="Proteomes" id="UP001178354">
    <property type="component" value="Unassembled WGS sequence"/>
</dbReference>
<dbReference type="NCBIfam" id="TIGR00196">
    <property type="entry name" value="yjeF_cterm"/>
    <property type="match status" value="1"/>
</dbReference>
<evidence type="ECO:0000256" key="15">
    <source>
        <dbReference type="ARBA" id="ARBA00048238"/>
    </source>
</evidence>
<comment type="caution">
    <text evidence="18">Lacks conserved residue(s) required for the propagation of feature annotation.</text>
</comment>
<keyword evidence="9 18" id="KW-0630">Potassium</keyword>
<feature type="binding site" evidence="18">
    <location>
        <position position="162"/>
    </location>
    <ligand>
        <name>K(+)</name>
        <dbReference type="ChEBI" id="CHEBI:29103"/>
    </ligand>
</feature>
<evidence type="ECO:0000256" key="14">
    <source>
        <dbReference type="ARBA" id="ARBA00025153"/>
    </source>
</evidence>
<evidence type="ECO:0000256" key="3">
    <source>
        <dbReference type="ARBA" id="ARBA00006001"/>
    </source>
</evidence>
<evidence type="ECO:0000256" key="1">
    <source>
        <dbReference type="ARBA" id="ARBA00000013"/>
    </source>
</evidence>
<feature type="binding site" evidence="18">
    <location>
        <position position="159"/>
    </location>
    <ligand>
        <name>(6S)-NADPHX</name>
        <dbReference type="ChEBI" id="CHEBI:64076"/>
    </ligand>
</feature>
<comment type="catalytic activity">
    <reaction evidence="16 17 19">
        <text>(6S)-NADPHX + ADP = AMP + phosphate + NADPH + H(+)</text>
        <dbReference type="Rhea" id="RHEA:32235"/>
        <dbReference type="ChEBI" id="CHEBI:15378"/>
        <dbReference type="ChEBI" id="CHEBI:43474"/>
        <dbReference type="ChEBI" id="CHEBI:57783"/>
        <dbReference type="ChEBI" id="CHEBI:64076"/>
        <dbReference type="ChEBI" id="CHEBI:456215"/>
        <dbReference type="ChEBI" id="CHEBI:456216"/>
        <dbReference type="EC" id="4.2.1.136"/>
    </reaction>
</comment>
<dbReference type="PANTHER" id="PTHR12592:SF0">
    <property type="entry name" value="ATP-DEPENDENT (S)-NAD(P)H-HYDRATE DEHYDRATASE"/>
    <property type="match status" value="1"/>
</dbReference>
<dbReference type="InterPro" id="IPR029056">
    <property type="entry name" value="Ribokinase-like"/>
</dbReference>